<dbReference type="InterPro" id="IPR016064">
    <property type="entry name" value="NAD/diacylglycerol_kinase_sf"/>
</dbReference>
<dbReference type="InterPro" id="IPR045540">
    <property type="entry name" value="YegS/DAGK_C"/>
</dbReference>
<dbReference type="Pfam" id="PF19279">
    <property type="entry name" value="YegS_C"/>
    <property type="match status" value="1"/>
</dbReference>
<dbReference type="PANTHER" id="PTHR12358:SF54">
    <property type="entry name" value="SPHINGOSINE KINASE RELATED PROTEIN"/>
    <property type="match status" value="1"/>
</dbReference>
<feature type="domain" description="DAGKc" evidence="5">
    <location>
        <begin position="2"/>
        <end position="132"/>
    </location>
</feature>
<name>A0A1M5CF21_SALEC</name>
<dbReference type="PROSITE" id="PS50146">
    <property type="entry name" value="DAGK"/>
    <property type="match status" value="1"/>
</dbReference>
<dbReference type="InterPro" id="IPR050187">
    <property type="entry name" value="Lipid_Phosphate_FormReg"/>
</dbReference>
<dbReference type="EMBL" id="FQVT01000001">
    <property type="protein sequence ID" value="SHF53335.1"/>
    <property type="molecule type" value="Genomic_DNA"/>
</dbReference>
<evidence type="ECO:0000313" key="7">
    <source>
        <dbReference type="Proteomes" id="UP000183945"/>
    </source>
</evidence>
<dbReference type="GO" id="GO:0005524">
    <property type="term" value="F:ATP binding"/>
    <property type="evidence" value="ECO:0007669"/>
    <property type="project" value="UniProtKB-KW"/>
</dbReference>
<dbReference type="NCBIfam" id="TIGR00147">
    <property type="entry name" value="YegS/Rv2252/BmrU family lipid kinase"/>
    <property type="match status" value="1"/>
</dbReference>
<keyword evidence="4" id="KW-0067">ATP-binding</keyword>
<dbReference type="InterPro" id="IPR005218">
    <property type="entry name" value="Diacylglycerol/lipid_kinase"/>
</dbReference>
<dbReference type="Gene3D" id="2.60.200.40">
    <property type="match status" value="1"/>
</dbReference>
<keyword evidence="7" id="KW-1185">Reference proteome</keyword>
<evidence type="ECO:0000313" key="6">
    <source>
        <dbReference type="EMBL" id="SHF53335.1"/>
    </source>
</evidence>
<evidence type="ECO:0000256" key="2">
    <source>
        <dbReference type="ARBA" id="ARBA00022741"/>
    </source>
</evidence>
<dbReference type="SMART" id="SM00046">
    <property type="entry name" value="DAGKc"/>
    <property type="match status" value="1"/>
</dbReference>
<keyword evidence="2" id="KW-0547">Nucleotide-binding</keyword>
<dbReference type="OrthoDB" id="9786026at2"/>
<dbReference type="InterPro" id="IPR001206">
    <property type="entry name" value="Diacylglycerol_kinase_cat_dom"/>
</dbReference>
<dbReference type="GO" id="GO:0008654">
    <property type="term" value="P:phospholipid biosynthetic process"/>
    <property type="evidence" value="ECO:0007669"/>
    <property type="project" value="InterPro"/>
</dbReference>
<dbReference type="InterPro" id="IPR017438">
    <property type="entry name" value="ATP-NAD_kinase_N"/>
</dbReference>
<evidence type="ECO:0000256" key="4">
    <source>
        <dbReference type="ARBA" id="ARBA00022840"/>
    </source>
</evidence>
<dbReference type="RefSeq" id="WP_072876327.1">
    <property type="nucleotide sequence ID" value="NZ_FQVT01000001.1"/>
</dbReference>
<dbReference type="Proteomes" id="UP000183945">
    <property type="component" value="Unassembled WGS sequence"/>
</dbReference>
<organism evidence="6 7">
    <name type="scientific">Salegentibacter echinorum</name>
    <dbReference type="NCBI Taxonomy" id="1073325"/>
    <lineage>
        <taxon>Bacteria</taxon>
        <taxon>Pseudomonadati</taxon>
        <taxon>Bacteroidota</taxon>
        <taxon>Flavobacteriia</taxon>
        <taxon>Flavobacteriales</taxon>
        <taxon>Flavobacteriaceae</taxon>
        <taxon>Salegentibacter</taxon>
    </lineage>
</organism>
<keyword evidence="3 6" id="KW-0418">Kinase</keyword>
<dbReference type="AlphaFoldDB" id="A0A1M5CF21"/>
<protein>
    <submittedName>
        <fullName evidence="6">Lipid kinase, YegS/Rv2252/BmrU family</fullName>
    </submittedName>
</protein>
<gene>
    <name evidence="6" type="ORF">SAMN05444483_101495</name>
</gene>
<accession>A0A1M5CF21</accession>
<evidence type="ECO:0000256" key="3">
    <source>
        <dbReference type="ARBA" id="ARBA00022777"/>
    </source>
</evidence>
<sequence length="294" mass="32510">MEKIKKVFLIVNPVSGDIDKEDIIHAVQQKLYEINASLNIYRTTGKNDREAIKNRVNNNDFDRIIIAGGDGTIKLVAEALMEKKVPMGIIPVGSANGLAANLGIPADLKTQLKIALGGHVTNMDILNIDGEVCLHISDLGVNAELIKNYQNSKVRGKLGYLLQSVPTLMYSKYPFEFEIQLESETLHKEGILLAFANAKKYGTGANVNPQGRMDDGVFEILIYKNFDIPQILNTLRNETNVDAGFVEIIQVEKARVICKKPVACQVDGEYMGEKKEVNVNIIPHKLPIMSPVPL</sequence>
<dbReference type="Pfam" id="PF00781">
    <property type="entry name" value="DAGK_cat"/>
    <property type="match status" value="1"/>
</dbReference>
<evidence type="ECO:0000259" key="5">
    <source>
        <dbReference type="PROSITE" id="PS50146"/>
    </source>
</evidence>
<dbReference type="PANTHER" id="PTHR12358">
    <property type="entry name" value="SPHINGOSINE KINASE"/>
    <property type="match status" value="1"/>
</dbReference>
<dbReference type="GO" id="GO:0016301">
    <property type="term" value="F:kinase activity"/>
    <property type="evidence" value="ECO:0007669"/>
    <property type="project" value="UniProtKB-KW"/>
</dbReference>
<keyword evidence="1" id="KW-0808">Transferase</keyword>
<proteinExistence type="predicted"/>
<dbReference type="SUPFAM" id="SSF111331">
    <property type="entry name" value="NAD kinase/diacylglycerol kinase-like"/>
    <property type="match status" value="1"/>
</dbReference>
<evidence type="ECO:0000256" key="1">
    <source>
        <dbReference type="ARBA" id="ARBA00022679"/>
    </source>
</evidence>
<dbReference type="STRING" id="1073325.SAMN05444483_101495"/>
<dbReference type="Gene3D" id="3.40.50.10330">
    <property type="entry name" value="Probable inorganic polyphosphate/atp-NAD kinase, domain 1"/>
    <property type="match status" value="1"/>
</dbReference>
<reference evidence="7" key="1">
    <citation type="submission" date="2016-11" db="EMBL/GenBank/DDBJ databases">
        <authorList>
            <person name="Varghese N."/>
            <person name="Submissions S."/>
        </authorList>
    </citation>
    <scope>NUCLEOTIDE SEQUENCE [LARGE SCALE GENOMIC DNA]</scope>
    <source>
        <strain evidence="7">DSM 24579</strain>
    </source>
</reference>